<name>A0AA43QRD7_9LECA</name>
<accession>A0AA43QRD7</accession>
<reference evidence="1" key="1">
    <citation type="journal article" date="2023" name="Genome Biol. Evol.">
        <title>First Whole Genome Sequence and Flow Cytometry Genome Size Data for the Lichen-Forming Fungus Ramalina farinacea (Ascomycota).</title>
        <authorList>
            <person name="Llewellyn T."/>
            <person name="Mian S."/>
            <person name="Hill R."/>
            <person name="Leitch I.J."/>
            <person name="Gaya E."/>
        </authorList>
    </citation>
    <scope>NUCLEOTIDE SEQUENCE</scope>
    <source>
        <strain evidence="1">LIQ254RAFAR</strain>
    </source>
</reference>
<gene>
    <name evidence="1" type="ORF">OHK93_002440</name>
</gene>
<evidence type="ECO:0000313" key="1">
    <source>
        <dbReference type="EMBL" id="MDI1491233.1"/>
    </source>
</evidence>
<protein>
    <submittedName>
        <fullName evidence="1">Uncharacterized protein</fullName>
    </submittedName>
</protein>
<keyword evidence="2" id="KW-1185">Reference proteome</keyword>
<comment type="caution">
    <text evidence="1">The sequence shown here is derived from an EMBL/GenBank/DDBJ whole genome shotgun (WGS) entry which is preliminary data.</text>
</comment>
<dbReference type="AlphaFoldDB" id="A0AA43QRD7"/>
<proteinExistence type="predicted"/>
<dbReference type="EMBL" id="JAPUFD010000014">
    <property type="protein sequence ID" value="MDI1491233.1"/>
    <property type="molecule type" value="Genomic_DNA"/>
</dbReference>
<evidence type="ECO:0000313" key="2">
    <source>
        <dbReference type="Proteomes" id="UP001161017"/>
    </source>
</evidence>
<sequence>MDDALGSSPEWAESVKVNHQGKVYTMGLTKGHVVENETMTADELLYAIILTLPIELTGSVDEKANGLAPNFVRSKLVNARHSQLSKIKVKKLQKEFSDCIGKISKHCEAHRSTEVEKHEPITTKIEYLEITKEREIEENEAHT</sequence>
<organism evidence="1 2">
    <name type="scientific">Ramalina farinacea</name>
    <dbReference type="NCBI Taxonomy" id="258253"/>
    <lineage>
        <taxon>Eukaryota</taxon>
        <taxon>Fungi</taxon>
        <taxon>Dikarya</taxon>
        <taxon>Ascomycota</taxon>
        <taxon>Pezizomycotina</taxon>
        <taxon>Lecanoromycetes</taxon>
        <taxon>OSLEUM clade</taxon>
        <taxon>Lecanoromycetidae</taxon>
        <taxon>Lecanorales</taxon>
        <taxon>Lecanorineae</taxon>
        <taxon>Ramalinaceae</taxon>
        <taxon>Ramalina</taxon>
    </lineage>
</organism>
<dbReference type="Proteomes" id="UP001161017">
    <property type="component" value="Unassembled WGS sequence"/>
</dbReference>